<feature type="coiled-coil region" evidence="8">
    <location>
        <begin position="337"/>
        <end position="364"/>
    </location>
</feature>
<keyword evidence="11" id="KW-1185">Reference proteome</keyword>
<evidence type="ECO:0000256" key="1">
    <source>
        <dbReference type="ARBA" id="ARBA00004442"/>
    </source>
</evidence>
<evidence type="ECO:0000313" key="10">
    <source>
        <dbReference type="EMBL" id="EPR33194.1"/>
    </source>
</evidence>
<dbReference type="STRING" id="897.B2D07_14700"/>
<comment type="similarity">
    <text evidence="2">Belongs to the outer membrane factor (OMF) (TC 1.B.17) family.</text>
</comment>
<organism evidence="10 11">
    <name type="scientific">Desulfococcus multivorans DSM 2059</name>
    <dbReference type="NCBI Taxonomy" id="1121405"/>
    <lineage>
        <taxon>Bacteria</taxon>
        <taxon>Pseudomonadati</taxon>
        <taxon>Thermodesulfobacteriota</taxon>
        <taxon>Desulfobacteria</taxon>
        <taxon>Desulfobacterales</taxon>
        <taxon>Desulfococcaceae</taxon>
        <taxon>Desulfococcus</taxon>
    </lineage>
</organism>
<evidence type="ECO:0000256" key="6">
    <source>
        <dbReference type="ARBA" id="ARBA00023136"/>
    </source>
</evidence>
<dbReference type="SUPFAM" id="SSF56954">
    <property type="entry name" value="Outer membrane efflux proteins (OEP)"/>
    <property type="match status" value="1"/>
</dbReference>
<keyword evidence="8" id="KW-0175">Coiled coil</keyword>
<evidence type="ECO:0000256" key="7">
    <source>
        <dbReference type="ARBA" id="ARBA00023237"/>
    </source>
</evidence>
<dbReference type="Pfam" id="PF02321">
    <property type="entry name" value="OEP"/>
    <property type="match status" value="2"/>
</dbReference>
<dbReference type="Gene3D" id="1.20.1600.10">
    <property type="entry name" value="Outer membrane efflux proteins (OEP)"/>
    <property type="match status" value="1"/>
</dbReference>
<reference evidence="10 11" key="1">
    <citation type="journal article" date="2013" name="Genome Announc.">
        <title>Draft genome sequences for three mercury-methylating, sulfate-reducing bacteria.</title>
        <authorList>
            <person name="Brown S.D."/>
            <person name="Hurt R.A.Jr."/>
            <person name="Gilmour C.C."/>
            <person name="Elias D.A."/>
        </authorList>
    </citation>
    <scope>NUCLEOTIDE SEQUENCE [LARGE SCALE GENOMIC DNA]</scope>
    <source>
        <strain evidence="10 11">DSM 2059</strain>
    </source>
</reference>
<protein>
    <submittedName>
        <fullName evidence="10">Outer membrane efflux protein</fullName>
    </submittedName>
</protein>
<sequence length="449" mass="49965">MTRRIAAQFLTLLGVMLLTPGAVPAKQPGPDLPAMTLEACIETALENNPGLTAAREEESVQSEEIVLARSAFLPQVDALAGYTRFSEPMRVIQAHENNEPGVFDRDLLEAGLILQLPLYQGGRRRADLVIADLGRRRAMEIWKRTRQDLILNLHAVFYKILQLDETERSARASMDALESQKETTQLQLDVGRVAPVDLMKIDVRLAEIEQRLSSILADRRVLVVALSQLMGLDAPQGDRMAVRGELKVDPAALPDMDAARKAVEIRRPELVAARLDLDRAEADISAARSAFLPRVDGFGTYGLRSALPYDDEHEDAWAAGLQASLPLFHGGAIRAKVRQAEIRKRQVQERLRAVRLQVETELEQALARIVDSLKRMDVNRKNVALSSETFRIEQAKNEDGKSSINDLLDAQAAMLLAEVAHSQSVMDHLLARVEWRRAAGDPLWPVEKE</sequence>
<keyword evidence="9" id="KW-0732">Signal</keyword>
<dbReference type="InterPro" id="IPR051906">
    <property type="entry name" value="TolC-like"/>
</dbReference>
<dbReference type="PANTHER" id="PTHR30026:SF20">
    <property type="entry name" value="OUTER MEMBRANE PROTEIN TOLC"/>
    <property type="match status" value="1"/>
</dbReference>
<evidence type="ECO:0000256" key="4">
    <source>
        <dbReference type="ARBA" id="ARBA00022452"/>
    </source>
</evidence>
<dbReference type="AlphaFoldDB" id="S7UH75"/>
<keyword evidence="4" id="KW-1134">Transmembrane beta strand</keyword>
<feature type="signal peptide" evidence="9">
    <location>
        <begin position="1"/>
        <end position="25"/>
    </location>
</feature>
<feature type="chain" id="PRO_5011797583" evidence="9">
    <location>
        <begin position="26"/>
        <end position="449"/>
    </location>
</feature>
<dbReference type="GO" id="GO:0015562">
    <property type="term" value="F:efflux transmembrane transporter activity"/>
    <property type="evidence" value="ECO:0007669"/>
    <property type="project" value="InterPro"/>
</dbReference>
<keyword evidence="5" id="KW-0812">Transmembrane</keyword>
<comment type="subcellular location">
    <subcellularLocation>
        <location evidence="1">Cell outer membrane</location>
    </subcellularLocation>
</comment>
<name>S7UH75_DESML</name>
<dbReference type="Proteomes" id="UP000014977">
    <property type="component" value="Unassembled WGS sequence"/>
</dbReference>
<dbReference type="OrthoDB" id="9769302at2"/>
<keyword evidence="3" id="KW-0813">Transport</keyword>
<dbReference type="GO" id="GO:0009279">
    <property type="term" value="C:cell outer membrane"/>
    <property type="evidence" value="ECO:0007669"/>
    <property type="project" value="UniProtKB-SubCell"/>
</dbReference>
<dbReference type="RefSeq" id="WP_020878699.1">
    <property type="nucleotide sequence ID" value="NZ_ATHJ01000129.1"/>
</dbReference>
<dbReference type="eggNOG" id="COG1538">
    <property type="taxonomic scope" value="Bacteria"/>
</dbReference>
<dbReference type="EMBL" id="ATHJ01000129">
    <property type="protein sequence ID" value="EPR33194.1"/>
    <property type="molecule type" value="Genomic_DNA"/>
</dbReference>
<dbReference type="GO" id="GO:1990281">
    <property type="term" value="C:efflux pump complex"/>
    <property type="evidence" value="ECO:0007669"/>
    <property type="project" value="TreeGrafter"/>
</dbReference>
<evidence type="ECO:0000256" key="8">
    <source>
        <dbReference type="SAM" id="Coils"/>
    </source>
</evidence>
<evidence type="ECO:0000256" key="5">
    <source>
        <dbReference type="ARBA" id="ARBA00022692"/>
    </source>
</evidence>
<dbReference type="PANTHER" id="PTHR30026">
    <property type="entry name" value="OUTER MEMBRANE PROTEIN TOLC"/>
    <property type="match status" value="1"/>
</dbReference>
<gene>
    <name evidence="10" type="ORF">dsmv_3543</name>
</gene>
<evidence type="ECO:0000256" key="9">
    <source>
        <dbReference type="SAM" id="SignalP"/>
    </source>
</evidence>
<keyword evidence="6" id="KW-0472">Membrane</keyword>
<dbReference type="GO" id="GO:0015288">
    <property type="term" value="F:porin activity"/>
    <property type="evidence" value="ECO:0007669"/>
    <property type="project" value="TreeGrafter"/>
</dbReference>
<dbReference type="InterPro" id="IPR003423">
    <property type="entry name" value="OMP_efflux"/>
</dbReference>
<comment type="caution">
    <text evidence="10">The sequence shown here is derived from an EMBL/GenBank/DDBJ whole genome shotgun (WGS) entry which is preliminary data.</text>
</comment>
<keyword evidence="7" id="KW-0998">Cell outer membrane</keyword>
<evidence type="ECO:0000256" key="3">
    <source>
        <dbReference type="ARBA" id="ARBA00022448"/>
    </source>
</evidence>
<evidence type="ECO:0000256" key="2">
    <source>
        <dbReference type="ARBA" id="ARBA00007613"/>
    </source>
</evidence>
<evidence type="ECO:0000313" key="11">
    <source>
        <dbReference type="Proteomes" id="UP000014977"/>
    </source>
</evidence>
<proteinExistence type="inferred from homology"/>
<accession>S7UH75</accession>